<feature type="compositionally biased region" description="Basic and acidic residues" evidence="2">
    <location>
        <begin position="166"/>
        <end position="175"/>
    </location>
</feature>
<dbReference type="SUPFAM" id="SSF74924">
    <property type="entry name" value="Cap-Gly domain"/>
    <property type="match status" value="1"/>
</dbReference>
<dbReference type="InterPro" id="IPR000938">
    <property type="entry name" value="CAP-Gly_domain"/>
</dbReference>
<dbReference type="Gene3D" id="2.30.30.190">
    <property type="entry name" value="CAP Gly-rich-like domain"/>
    <property type="match status" value="1"/>
</dbReference>
<dbReference type="KEGG" id="gsh:117363173"/>
<feature type="compositionally biased region" description="Low complexity" evidence="2">
    <location>
        <begin position="215"/>
        <end position="243"/>
    </location>
</feature>
<dbReference type="SMART" id="SM01052">
    <property type="entry name" value="CAP_GLY"/>
    <property type="match status" value="1"/>
</dbReference>
<evidence type="ECO:0000313" key="6">
    <source>
        <dbReference type="RefSeq" id="XP_033806433.1"/>
    </source>
</evidence>
<sequence length="727" mass="81031">MVDTTSSSVTSENTDALMEDVHIQRDTLPASLEEWLKISEENISSELKGLSDRARSLETLTGSLGKTSFGYFRSKFGGSAESILSVASSDSLPAPEWKMLRVRQSQRAFAGTPSIDRESTWRTDAPKEGIIQDVVDDVVGDEINFRVPTHQGYNKSTIAVDYPETESRTAGHVEEINSPSSKCASSKNHTQTSLIHRTDSQQSLPKTCEAGQIHSSQNKSRSRGSSSNSGSSSTSESAAHRSACWPEKHGSEFSTLESNSSGKISSSSQMPEAEESQDVSLPLLKALLTEKEGKINLLSKELLNMQIENQQLLKEKLRLSEQSKLKKMEKTFEEELKNPAYGTLDPTSPTLLQQEIADLKSQISDLQEAKESAVLELAKANEEISQQKTNVAKLKAEYSRKLEDSKEEVNLLQEKIGRIESRFSSLKTPDPGLSKEISHLRSQSRQLREVNHQLNEKNHRLKEELWDLRRQWERLVRRPADRQNGDNREAFHRTDLGKTELSTKDQHRPRHPTKCCTSDTFLTTIQNGLGTDGTNAFPQTADVTSVSGEVWRQPWMERPWEHRKGSTSPGSHSSGSTEFLLSRYQEDNTSNHNKVDGDCHEIQESSDNVLSSTCPGHSDARNDLVCYSATEKPSGLVLPKRPFAPRSVADLKLGNVVKFSRPAGKISKGRVKYVGHLFGREDVYVGVELEGSEMGKHDGTFEGIRHFVCKANKGVFVNFSKVIMAWE</sequence>
<gene>
    <name evidence="5 6" type="primary">LOC117363173</name>
</gene>
<evidence type="ECO:0000256" key="1">
    <source>
        <dbReference type="SAM" id="Coils"/>
    </source>
</evidence>
<dbReference type="PROSITE" id="PS50245">
    <property type="entry name" value="CAP_GLY_2"/>
    <property type="match status" value="1"/>
</dbReference>
<dbReference type="Proteomes" id="UP000515159">
    <property type="component" value="Chromosome 6"/>
</dbReference>
<dbReference type="RefSeq" id="XP_033806432.1">
    <property type="nucleotide sequence ID" value="XM_033950541.1"/>
</dbReference>
<evidence type="ECO:0000313" key="4">
    <source>
        <dbReference type="Proteomes" id="UP000515159"/>
    </source>
</evidence>
<feature type="region of interest" description="Disordered" evidence="2">
    <location>
        <begin position="166"/>
        <end position="277"/>
    </location>
</feature>
<feature type="compositionally biased region" description="Polar residues" evidence="2">
    <location>
        <begin position="177"/>
        <end position="205"/>
    </location>
</feature>
<dbReference type="InterPro" id="IPR036859">
    <property type="entry name" value="CAP-Gly_dom_sf"/>
</dbReference>
<keyword evidence="4" id="KW-1185">Reference proteome</keyword>
<proteinExistence type="predicted"/>
<dbReference type="Pfam" id="PF01302">
    <property type="entry name" value="CAP_GLY"/>
    <property type="match status" value="1"/>
</dbReference>
<feature type="domain" description="CAP-Gly" evidence="3">
    <location>
        <begin position="675"/>
        <end position="718"/>
    </location>
</feature>
<name>A0A6P8RLY5_GEOSA</name>
<dbReference type="Gene3D" id="1.10.287.1490">
    <property type="match status" value="1"/>
</dbReference>
<keyword evidence="1" id="KW-0175">Coiled coil</keyword>
<dbReference type="RefSeq" id="XP_033806433.1">
    <property type="nucleotide sequence ID" value="XM_033950542.1"/>
</dbReference>
<dbReference type="OrthoDB" id="2130750at2759"/>
<feature type="coiled-coil region" evidence="1">
    <location>
        <begin position="356"/>
        <end position="471"/>
    </location>
</feature>
<evidence type="ECO:0000259" key="3">
    <source>
        <dbReference type="PROSITE" id="PS50245"/>
    </source>
</evidence>
<feature type="compositionally biased region" description="Low complexity" evidence="2">
    <location>
        <begin position="258"/>
        <end position="268"/>
    </location>
</feature>
<organism evidence="4 5">
    <name type="scientific">Geotrypetes seraphini</name>
    <name type="common">Gaboon caecilian</name>
    <name type="synonym">Caecilia seraphini</name>
    <dbReference type="NCBI Taxonomy" id="260995"/>
    <lineage>
        <taxon>Eukaryota</taxon>
        <taxon>Metazoa</taxon>
        <taxon>Chordata</taxon>
        <taxon>Craniata</taxon>
        <taxon>Vertebrata</taxon>
        <taxon>Euteleostomi</taxon>
        <taxon>Amphibia</taxon>
        <taxon>Gymnophiona</taxon>
        <taxon>Geotrypetes</taxon>
    </lineage>
</organism>
<dbReference type="GeneID" id="117363173"/>
<evidence type="ECO:0000313" key="5">
    <source>
        <dbReference type="RefSeq" id="XP_033806432.1"/>
    </source>
</evidence>
<protein>
    <submittedName>
        <fullName evidence="5 6">Uncharacterized protein LOC117363173 isoform X1</fullName>
    </submittedName>
</protein>
<evidence type="ECO:0000256" key="2">
    <source>
        <dbReference type="SAM" id="MobiDB-lite"/>
    </source>
</evidence>
<feature type="coiled-coil region" evidence="1">
    <location>
        <begin position="288"/>
        <end position="322"/>
    </location>
</feature>
<dbReference type="AlphaFoldDB" id="A0A6P8RLY5"/>
<reference evidence="5 6" key="1">
    <citation type="submission" date="2025-04" db="UniProtKB">
        <authorList>
            <consortium name="RefSeq"/>
        </authorList>
    </citation>
    <scope>IDENTIFICATION</scope>
</reference>
<accession>A0A6P8RLY5</accession>